<dbReference type="SMART" id="SM00843">
    <property type="entry name" value="Ftsk_gamma"/>
    <property type="match status" value="1"/>
</dbReference>
<reference evidence="6 7" key="1">
    <citation type="submission" date="2016-10" db="EMBL/GenBank/DDBJ databases">
        <title>Rodentibacter gen. nov. and new species.</title>
        <authorList>
            <person name="Christensen H."/>
        </authorList>
    </citation>
    <scope>NUCLEOTIDE SEQUENCE [LARGE SCALE GENOMIC DNA]</scope>
    <source>
        <strain evidence="6 7">H1987082031</strain>
    </source>
</reference>
<dbReference type="Pfam" id="PF01580">
    <property type="entry name" value="FtsK_SpoIIIE"/>
    <property type="match status" value="1"/>
</dbReference>
<protein>
    <recommendedName>
        <fullName evidence="1">DNA translocase FtsK</fullName>
    </recommendedName>
</protein>
<evidence type="ECO:0000256" key="1">
    <source>
        <dbReference type="ARBA" id="ARBA00020887"/>
    </source>
</evidence>
<dbReference type="RefSeq" id="WP_077478795.1">
    <property type="nucleotide sequence ID" value="NZ_MLHL01000084.1"/>
</dbReference>
<organism evidence="6 7">
    <name type="scientific">Rodentibacter trehalosifermentans</name>
    <dbReference type="NCBI Taxonomy" id="1908263"/>
    <lineage>
        <taxon>Bacteria</taxon>
        <taxon>Pseudomonadati</taxon>
        <taxon>Pseudomonadota</taxon>
        <taxon>Gammaproteobacteria</taxon>
        <taxon>Pasteurellales</taxon>
        <taxon>Pasteurellaceae</taxon>
        <taxon>Rodentibacter</taxon>
    </lineage>
</organism>
<dbReference type="SUPFAM" id="SSF52540">
    <property type="entry name" value="P-loop containing nucleoside triphosphate hydrolases"/>
    <property type="match status" value="1"/>
</dbReference>
<dbReference type="Proteomes" id="UP000189161">
    <property type="component" value="Unassembled WGS sequence"/>
</dbReference>
<dbReference type="PROSITE" id="PS50901">
    <property type="entry name" value="FTSK"/>
    <property type="match status" value="1"/>
</dbReference>
<dbReference type="Gene3D" id="3.40.50.300">
    <property type="entry name" value="P-loop containing nucleotide triphosphate hydrolases"/>
    <property type="match status" value="1"/>
</dbReference>
<feature type="binding site" evidence="4">
    <location>
        <begin position="155"/>
        <end position="162"/>
    </location>
    <ligand>
        <name>ATP</name>
        <dbReference type="ChEBI" id="CHEBI:30616"/>
    </ligand>
</feature>
<dbReference type="GO" id="GO:0005524">
    <property type="term" value="F:ATP binding"/>
    <property type="evidence" value="ECO:0007669"/>
    <property type="project" value="UniProtKB-UniRule"/>
</dbReference>
<dbReference type="Gene3D" id="1.10.10.10">
    <property type="entry name" value="Winged helix-like DNA-binding domain superfamily/Winged helix DNA-binding domain"/>
    <property type="match status" value="1"/>
</dbReference>
<name>A0A1V3IU95_9PAST</name>
<dbReference type="InterPro" id="IPR036390">
    <property type="entry name" value="WH_DNA-bd_sf"/>
</dbReference>
<dbReference type="PANTHER" id="PTHR22683">
    <property type="entry name" value="SPORULATION PROTEIN RELATED"/>
    <property type="match status" value="1"/>
</dbReference>
<sequence length="456" mass="52333">MKNNQINVPSLYFFKENYLDFENAHHQMLIDINNAFRKLNIPGLVEFIGASLSFMKFKVVAIENEDFPILNYYFEGEVEEELAKILRVPTIRYYDFSILEVPYRKELRTIPNFSKVDFAKLKNSTVTLPVLSGMISETNYIVSDLAKFPHLLIGGATRSGKSNWIHSMILSLLLNFKPDELKLMLIDNKGVEFSPYNDIPHLLSPVITTNDNTIDALSWCVNEMERRYILLVKKSVRDITGYNEKVDNKDRLPYIVVVIDEFADVMLSKYRQKIEESIVRLAQKSRAVGIHLVIATQNTSTDIITPLIIANIPSRIAFSMSSEVDSKAVLGYSGAEALIDRGDFLLTDLRTGEPTHLQAPFVKDEDIEQITKYWRKQGEPNYIEIPKYQESVNSDDELDPLFDEVVQYIRETKSCSVSKIQRRFKIIGFSRAARILAQLEQKQIVSPPLNGKRYLL</sequence>
<dbReference type="PANTHER" id="PTHR22683:SF41">
    <property type="entry name" value="DNA TRANSLOCASE FTSK"/>
    <property type="match status" value="1"/>
</dbReference>
<keyword evidence="7" id="KW-1185">Reference proteome</keyword>
<keyword evidence="3 4" id="KW-0067">ATP-binding</keyword>
<dbReference type="EMBL" id="MLHL01000084">
    <property type="protein sequence ID" value="OOF45820.1"/>
    <property type="molecule type" value="Genomic_DNA"/>
</dbReference>
<evidence type="ECO:0000256" key="4">
    <source>
        <dbReference type="PROSITE-ProRule" id="PRU00289"/>
    </source>
</evidence>
<dbReference type="InterPro" id="IPR036388">
    <property type="entry name" value="WH-like_DNA-bd_sf"/>
</dbReference>
<dbReference type="OrthoDB" id="9807790at2"/>
<dbReference type="Pfam" id="PF09397">
    <property type="entry name" value="FtsK_gamma"/>
    <property type="match status" value="1"/>
</dbReference>
<evidence type="ECO:0000313" key="7">
    <source>
        <dbReference type="Proteomes" id="UP000189161"/>
    </source>
</evidence>
<evidence type="ECO:0000256" key="2">
    <source>
        <dbReference type="ARBA" id="ARBA00022741"/>
    </source>
</evidence>
<keyword evidence="2 4" id="KW-0547">Nucleotide-binding</keyword>
<dbReference type="InterPro" id="IPR027417">
    <property type="entry name" value="P-loop_NTPase"/>
</dbReference>
<dbReference type="InterPro" id="IPR050206">
    <property type="entry name" value="FtsK/SpoIIIE/SftA"/>
</dbReference>
<evidence type="ECO:0000259" key="5">
    <source>
        <dbReference type="PROSITE" id="PS50901"/>
    </source>
</evidence>
<dbReference type="SUPFAM" id="SSF46785">
    <property type="entry name" value="Winged helix' DNA-binding domain"/>
    <property type="match status" value="1"/>
</dbReference>
<dbReference type="AlphaFoldDB" id="A0A1V3IU95"/>
<dbReference type="CDD" id="cd01127">
    <property type="entry name" value="TrwB_TraG_TraD_VirD4"/>
    <property type="match status" value="1"/>
</dbReference>
<gene>
    <name evidence="6" type="ORF">BKK52_11955</name>
</gene>
<dbReference type="InterPro" id="IPR002543">
    <property type="entry name" value="FtsK_dom"/>
</dbReference>
<accession>A0A1V3IU95</accession>
<proteinExistence type="predicted"/>
<dbReference type="GO" id="GO:0003677">
    <property type="term" value="F:DNA binding"/>
    <property type="evidence" value="ECO:0007669"/>
    <property type="project" value="InterPro"/>
</dbReference>
<evidence type="ECO:0000313" key="6">
    <source>
        <dbReference type="EMBL" id="OOF45820.1"/>
    </source>
</evidence>
<feature type="domain" description="FtsK" evidence="5">
    <location>
        <begin position="137"/>
        <end position="327"/>
    </location>
</feature>
<evidence type="ECO:0000256" key="3">
    <source>
        <dbReference type="ARBA" id="ARBA00022840"/>
    </source>
</evidence>
<comment type="caution">
    <text evidence="6">The sequence shown here is derived from an EMBL/GenBank/DDBJ whole genome shotgun (WGS) entry which is preliminary data.</text>
</comment>
<dbReference type="InterPro" id="IPR018541">
    <property type="entry name" value="Ftsk_gamma"/>
</dbReference>